<evidence type="ECO:0000256" key="3">
    <source>
        <dbReference type="ARBA" id="ARBA00022837"/>
    </source>
</evidence>
<comment type="subunit">
    <text evidence="2">Monomer.</text>
</comment>
<evidence type="ECO:0000256" key="1">
    <source>
        <dbReference type="ARBA" id="ARBA00001913"/>
    </source>
</evidence>
<proteinExistence type="predicted"/>
<dbReference type="EMBL" id="JAJNEC010000005">
    <property type="protein sequence ID" value="MCD2423031.1"/>
    <property type="molecule type" value="Genomic_DNA"/>
</dbReference>
<reference evidence="4 5" key="1">
    <citation type="submission" date="2021-11" db="EMBL/GenBank/DDBJ databases">
        <title>Genomic of Niabella pedocola.</title>
        <authorList>
            <person name="Wu T."/>
        </authorList>
    </citation>
    <scope>NUCLEOTIDE SEQUENCE [LARGE SCALE GENOMIC DNA]</scope>
    <source>
        <strain evidence="4 5">JCM 31011</strain>
    </source>
</reference>
<accession>A0ABS8PPT2</accession>
<name>A0ABS8PPT2_9BACT</name>
<keyword evidence="3" id="KW-0106">Calcium</keyword>
<protein>
    <submittedName>
        <fullName evidence="4">Aldose 1-epimerase family protein</fullName>
    </submittedName>
</protein>
<dbReference type="RefSeq" id="WP_231004301.1">
    <property type="nucleotide sequence ID" value="NZ_JAJNEC010000005.1"/>
</dbReference>
<evidence type="ECO:0000313" key="5">
    <source>
        <dbReference type="Proteomes" id="UP001199816"/>
    </source>
</evidence>
<dbReference type="Gene3D" id="2.70.98.10">
    <property type="match status" value="1"/>
</dbReference>
<dbReference type="InterPro" id="IPR014718">
    <property type="entry name" value="GH-type_carb-bd"/>
</dbReference>
<dbReference type="InterPro" id="IPR008183">
    <property type="entry name" value="Aldose_1/G6P_1-epimerase"/>
</dbReference>
<organism evidence="4 5">
    <name type="scientific">Niabella pedocola</name>
    <dbReference type="NCBI Taxonomy" id="1752077"/>
    <lineage>
        <taxon>Bacteria</taxon>
        <taxon>Pseudomonadati</taxon>
        <taxon>Bacteroidota</taxon>
        <taxon>Chitinophagia</taxon>
        <taxon>Chitinophagales</taxon>
        <taxon>Chitinophagaceae</taxon>
        <taxon>Niabella</taxon>
    </lineage>
</organism>
<comment type="caution">
    <text evidence="4">The sequence shown here is derived from an EMBL/GenBank/DDBJ whole genome shotgun (WGS) entry which is preliminary data.</text>
</comment>
<keyword evidence="5" id="KW-1185">Reference proteome</keyword>
<dbReference type="CDD" id="cd09024">
    <property type="entry name" value="Aldose_epim_lacX"/>
    <property type="match status" value="1"/>
</dbReference>
<gene>
    <name evidence="4" type="ORF">LQ567_09680</name>
</gene>
<evidence type="ECO:0000313" key="4">
    <source>
        <dbReference type="EMBL" id="MCD2423031.1"/>
    </source>
</evidence>
<dbReference type="Proteomes" id="UP001199816">
    <property type="component" value="Unassembled WGS sequence"/>
</dbReference>
<dbReference type="Pfam" id="PF01263">
    <property type="entry name" value="Aldose_epim"/>
    <property type="match status" value="1"/>
</dbReference>
<dbReference type="InterPro" id="IPR037481">
    <property type="entry name" value="LacX"/>
</dbReference>
<sequence length="293" mass="33104">MAKIYQIENSVVKIAVSEKGAELQSLIDRSTGQEYMWGGNPEIWGKHSPVLFPIVGALKDNTYQYQGQRYQLNRHGFAREMDFSPVGQLADELVFSLKSTAETLKSYPFEFDFKIRYQLEGRTLNVTYDVLNTGDKTMWFSVGGHPAFKLPLFKGDAYVEYYLEFDEKEDAGRWPIEEGGLLAQEPIPFFNNTNILRLNKGLFAKDAVVLKDLKSRKLALRSDKNGKGFAFSWEGFPYLGIWAAPGADFVCIEPWCGIADTVGTSQDLTTKEGIHILEPGAHFERTWSVTIIS</sequence>
<dbReference type="InterPro" id="IPR011013">
    <property type="entry name" value="Gal_mutarotase_sf_dom"/>
</dbReference>
<dbReference type="SUPFAM" id="SSF74650">
    <property type="entry name" value="Galactose mutarotase-like"/>
    <property type="match status" value="1"/>
</dbReference>
<evidence type="ECO:0000256" key="2">
    <source>
        <dbReference type="ARBA" id="ARBA00011245"/>
    </source>
</evidence>
<comment type="cofactor">
    <cofactor evidence="1">
        <name>Ca(2+)</name>
        <dbReference type="ChEBI" id="CHEBI:29108"/>
    </cofactor>
</comment>